<sequence>MRQIMLLPLIAIAACSAGNGNKPGSDIRQYPTQAEAPSPDYAALLSNRPQSVQAESLREPTAPQPADAKELGDLWVARLEERGALMGSGLAGKDEDSPIQSIDTLLTAEEFDTWLADNVWTAPPHIRWYFQQPLIAPSVSEAALAGVRVWPATETRTGWQMEAAFSGRIFLRDGCVFMQGFRDGDPEKLAWFHAETGLDVDAEGYFVLINRVSGEIAARLGETMTWAGPNPLDQDNPQIIAYREACGEFEVEGVGNPEANERLYVIYPHLREAPDRAPPPGIE</sequence>
<dbReference type="STRING" id="874156.GCA_001021555_02413"/>
<evidence type="ECO:0000313" key="3">
    <source>
        <dbReference type="Proteomes" id="UP000053455"/>
    </source>
</evidence>
<comment type="caution">
    <text evidence="2">The sequence shown here is derived from an EMBL/GenBank/DDBJ whole genome shotgun (WGS) entry which is preliminary data.</text>
</comment>
<name>A0A0H0XL42_9SPHN</name>
<proteinExistence type="predicted"/>
<dbReference type="PATRIC" id="fig|874156.12.peg.2082"/>
<protein>
    <recommendedName>
        <fullName evidence="4">Lipoprotein</fullName>
    </recommendedName>
</protein>
<keyword evidence="3" id="KW-1185">Reference proteome</keyword>
<feature type="region of interest" description="Disordered" evidence="1">
    <location>
        <begin position="49"/>
        <end position="69"/>
    </location>
</feature>
<reference evidence="2 3" key="1">
    <citation type="submission" date="2015-04" db="EMBL/GenBank/DDBJ databases">
        <title>The draft genome sequence of Erythrobacter marinus HWDM-33.</title>
        <authorList>
            <person name="Zhuang L."/>
            <person name="Liu Y."/>
            <person name="Shao Z."/>
        </authorList>
    </citation>
    <scope>NUCLEOTIDE SEQUENCE [LARGE SCALE GENOMIC DNA]</scope>
    <source>
        <strain evidence="2 3">HWDM-33</strain>
    </source>
</reference>
<evidence type="ECO:0000313" key="2">
    <source>
        <dbReference type="EMBL" id="KLI63069.1"/>
    </source>
</evidence>
<gene>
    <name evidence="2" type="ORF">AAV99_10130</name>
</gene>
<evidence type="ECO:0008006" key="4">
    <source>
        <dbReference type="Google" id="ProtNLM"/>
    </source>
</evidence>
<dbReference type="EMBL" id="LBHU01000003">
    <property type="protein sequence ID" value="KLI63069.1"/>
    <property type="molecule type" value="Genomic_DNA"/>
</dbReference>
<accession>A0A0H0XL42</accession>
<evidence type="ECO:0000256" key="1">
    <source>
        <dbReference type="SAM" id="MobiDB-lite"/>
    </source>
</evidence>
<dbReference type="AlphaFoldDB" id="A0A0H0XL42"/>
<dbReference type="PROSITE" id="PS51257">
    <property type="entry name" value="PROKAR_LIPOPROTEIN"/>
    <property type="match status" value="1"/>
</dbReference>
<organism evidence="2 3">
    <name type="scientific">Aurantiacibacter marinus</name>
    <dbReference type="NCBI Taxonomy" id="874156"/>
    <lineage>
        <taxon>Bacteria</taxon>
        <taxon>Pseudomonadati</taxon>
        <taxon>Pseudomonadota</taxon>
        <taxon>Alphaproteobacteria</taxon>
        <taxon>Sphingomonadales</taxon>
        <taxon>Erythrobacteraceae</taxon>
        <taxon>Aurantiacibacter</taxon>
    </lineage>
</organism>
<dbReference type="Proteomes" id="UP000053455">
    <property type="component" value="Unassembled WGS sequence"/>
</dbReference>